<protein>
    <submittedName>
        <fullName evidence="7">LysE family translocator</fullName>
    </submittedName>
</protein>
<comment type="caution">
    <text evidence="7">The sequence shown here is derived from an EMBL/GenBank/DDBJ whole genome shotgun (WGS) entry which is preliminary data.</text>
</comment>
<evidence type="ECO:0000256" key="5">
    <source>
        <dbReference type="ARBA" id="ARBA00023136"/>
    </source>
</evidence>
<dbReference type="GO" id="GO:0005886">
    <property type="term" value="C:plasma membrane"/>
    <property type="evidence" value="ECO:0007669"/>
    <property type="project" value="UniProtKB-SubCell"/>
</dbReference>
<name>A0A7C4ATF2_9BACT</name>
<dbReference type="InterPro" id="IPR001123">
    <property type="entry name" value="LeuE-type"/>
</dbReference>
<organism evidence="7">
    <name type="scientific">Desulfomonile tiedjei</name>
    <dbReference type="NCBI Taxonomy" id="2358"/>
    <lineage>
        <taxon>Bacteria</taxon>
        <taxon>Pseudomonadati</taxon>
        <taxon>Thermodesulfobacteriota</taxon>
        <taxon>Desulfomonilia</taxon>
        <taxon>Desulfomonilales</taxon>
        <taxon>Desulfomonilaceae</taxon>
        <taxon>Desulfomonile</taxon>
    </lineage>
</organism>
<evidence type="ECO:0000256" key="2">
    <source>
        <dbReference type="ARBA" id="ARBA00022475"/>
    </source>
</evidence>
<keyword evidence="3 6" id="KW-0812">Transmembrane</keyword>
<proteinExistence type="predicted"/>
<reference evidence="7" key="1">
    <citation type="journal article" date="2020" name="mSystems">
        <title>Genome- and Community-Level Interaction Insights into Carbon Utilization and Element Cycling Functions of Hydrothermarchaeota in Hydrothermal Sediment.</title>
        <authorList>
            <person name="Zhou Z."/>
            <person name="Liu Y."/>
            <person name="Xu W."/>
            <person name="Pan J."/>
            <person name="Luo Z.H."/>
            <person name="Li M."/>
        </authorList>
    </citation>
    <scope>NUCLEOTIDE SEQUENCE [LARGE SCALE GENOMIC DNA]</scope>
    <source>
        <strain evidence="7">SpSt-769</strain>
    </source>
</reference>
<feature type="transmembrane region" description="Helical" evidence="6">
    <location>
        <begin position="40"/>
        <end position="61"/>
    </location>
</feature>
<gene>
    <name evidence="7" type="ORF">ENV54_13200</name>
</gene>
<sequence length="209" mass="21830">MALTFFAKGLLVGFILAIPVGPIGLLCITRSLAKGRISGVFTGLGAATADAVYAFVAGFGVTYISSFLMSHQVLLRLAGGAVLVLVGLHIALTRPPSHTKGLSDKGLLGDFVSAFFLTLTNPLTMLAFAAAFATLGMEHAAVTRLVPLLLVAGVFTGSALWWLFLSATVGWCRKRITPRRLRLINEVSGGAIAVFGLAVFLSAAIIILS</sequence>
<evidence type="ECO:0000256" key="3">
    <source>
        <dbReference type="ARBA" id="ARBA00022692"/>
    </source>
</evidence>
<keyword evidence="2" id="KW-1003">Cell membrane</keyword>
<feature type="transmembrane region" description="Helical" evidence="6">
    <location>
        <begin position="183"/>
        <end position="208"/>
    </location>
</feature>
<evidence type="ECO:0000256" key="4">
    <source>
        <dbReference type="ARBA" id="ARBA00022989"/>
    </source>
</evidence>
<evidence type="ECO:0000313" key="7">
    <source>
        <dbReference type="EMBL" id="HGH62241.1"/>
    </source>
</evidence>
<dbReference type="PANTHER" id="PTHR30086:SF20">
    <property type="entry name" value="ARGININE EXPORTER PROTEIN ARGO-RELATED"/>
    <property type="match status" value="1"/>
</dbReference>
<keyword evidence="5 6" id="KW-0472">Membrane</keyword>
<dbReference type="GO" id="GO:0015171">
    <property type="term" value="F:amino acid transmembrane transporter activity"/>
    <property type="evidence" value="ECO:0007669"/>
    <property type="project" value="TreeGrafter"/>
</dbReference>
<comment type="subcellular location">
    <subcellularLocation>
        <location evidence="1">Cell membrane</location>
        <topology evidence="1">Multi-pass membrane protein</topology>
    </subcellularLocation>
</comment>
<accession>A0A7C4ATF2</accession>
<evidence type="ECO:0000256" key="1">
    <source>
        <dbReference type="ARBA" id="ARBA00004651"/>
    </source>
</evidence>
<feature type="transmembrane region" description="Helical" evidence="6">
    <location>
        <begin position="6"/>
        <end position="28"/>
    </location>
</feature>
<dbReference type="EMBL" id="DTGT01000430">
    <property type="protein sequence ID" value="HGH62241.1"/>
    <property type="molecule type" value="Genomic_DNA"/>
</dbReference>
<dbReference type="AlphaFoldDB" id="A0A7C4ATF2"/>
<evidence type="ECO:0000256" key="6">
    <source>
        <dbReference type="SAM" id="Phobius"/>
    </source>
</evidence>
<keyword evidence="4 6" id="KW-1133">Transmembrane helix</keyword>
<dbReference type="PANTHER" id="PTHR30086">
    <property type="entry name" value="ARGININE EXPORTER PROTEIN ARGO"/>
    <property type="match status" value="1"/>
</dbReference>
<feature type="transmembrane region" description="Helical" evidence="6">
    <location>
        <begin position="145"/>
        <end position="171"/>
    </location>
</feature>
<feature type="transmembrane region" description="Helical" evidence="6">
    <location>
        <begin position="112"/>
        <end position="133"/>
    </location>
</feature>
<feature type="transmembrane region" description="Helical" evidence="6">
    <location>
        <begin position="73"/>
        <end position="92"/>
    </location>
</feature>
<dbReference type="Pfam" id="PF01810">
    <property type="entry name" value="LysE"/>
    <property type="match status" value="1"/>
</dbReference>